<dbReference type="OrthoDB" id="6152455at2759"/>
<organism evidence="2 3">
    <name type="scientific">Pomacea canaliculata</name>
    <name type="common">Golden apple snail</name>
    <dbReference type="NCBI Taxonomy" id="400727"/>
    <lineage>
        <taxon>Eukaryota</taxon>
        <taxon>Metazoa</taxon>
        <taxon>Spiralia</taxon>
        <taxon>Lophotrochozoa</taxon>
        <taxon>Mollusca</taxon>
        <taxon>Gastropoda</taxon>
        <taxon>Caenogastropoda</taxon>
        <taxon>Architaenioglossa</taxon>
        <taxon>Ampullarioidea</taxon>
        <taxon>Ampullariidae</taxon>
        <taxon>Pomacea</taxon>
    </lineage>
</organism>
<keyword evidence="1" id="KW-0812">Transmembrane</keyword>
<reference evidence="2 3" key="1">
    <citation type="submission" date="2018-04" db="EMBL/GenBank/DDBJ databases">
        <title>The genome of golden apple snail Pomacea canaliculata provides insight into stress tolerance and invasive adaptation.</title>
        <authorList>
            <person name="Liu C."/>
            <person name="Liu B."/>
            <person name="Ren Y."/>
            <person name="Zhang Y."/>
            <person name="Wang H."/>
            <person name="Li S."/>
            <person name="Jiang F."/>
            <person name="Yin L."/>
            <person name="Zhang G."/>
            <person name="Qian W."/>
            <person name="Fan W."/>
        </authorList>
    </citation>
    <scope>NUCLEOTIDE SEQUENCE [LARGE SCALE GENOMIC DNA]</scope>
    <source>
        <strain evidence="2">SZHN2017</strain>
        <tissue evidence="2">Muscle</tissue>
    </source>
</reference>
<evidence type="ECO:0000256" key="1">
    <source>
        <dbReference type="SAM" id="Phobius"/>
    </source>
</evidence>
<dbReference type="Gene3D" id="1.20.140.150">
    <property type="match status" value="2"/>
</dbReference>
<feature type="transmembrane region" description="Helical" evidence="1">
    <location>
        <begin position="72"/>
        <end position="93"/>
    </location>
</feature>
<feature type="transmembrane region" description="Helical" evidence="1">
    <location>
        <begin position="246"/>
        <end position="269"/>
    </location>
</feature>
<feature type="transmembrane region" description="Helical" evidence="1">
    <location>
        <begin position="143"/>
        <end position="163"/>
    </location>
</feature>
<gene>
    <name evidence="2" type="ORF">C0Q70_07515</name>
</gene>
<proteinExistence type="predicted"/>
<evidence type="ECO:0000313" key="3">
    <source>
        <dbReference type="Proteomes" id="UP000245119"/>
    </source>
</evidence>
<name>A0A2T7PFA3_POMCA</name>
<sequence>MHLHRPKQPVCVAIGCSGVALVFQLVAVAGTGWLMFKGDYLLEQGLFRACARSQNICSAYDYVKNWAKACQAFSILALGTTFCSCVLGILHILREETQALTRLAAGVNAIAAVYIAVEVGVFAGETMDLVTNTTFTVSYGYGFYLSIVAGVLSVAAALFYIVGRAPVRQFTDATDYWLACQVFSLLGEGTIFASFVIGVLHLFREDTTRLTVPVTALSAVSVAILVVEVGVFAGKTSAVYAITPTYGYGFYLSIAAAVLSLVSTILHAVGRFASQ</sequence>
<evidence type="ECO:0000313" key="2">
    <source>
        <dbReference type="EMBL" id="PVD32087.1"/>
    </source>
</evidence>
<feature type="transmembrane region" description="Helical" evidence="1">
    <location>
        <begin position="12"/>
        <end position="36"/>
    </location>
</feature>
<keyword evidence="3" id="KW-1185">Reference proteome</keyword>
<dbReference type="Proteomes" id="UP000245119">
    <property type="component" value="Linkage Group LG4"/>
</dbReference>
<dbReference type="PANTHER" id="PTHR21284:SF12">
    <property type="entry name" value="EG:80H7.2 PROTEIN"/>
    <property type="match status" value="1"/>
</dbReference>
<protein>
    <submittedName>
        <fullName evidence="2">Uncharacterized protein</fullName>
    </submittedName>
</protein>
<feature type="transmembrane region" description="Helical" evidence="1">
    <location>
        <begin position="105"/>
        <end position="123"/>
    </location>
</feature>
<accession>A0A2T7PFA3</accession>
<keyword evidence="1" id="KW-0472">Membrane</keyword>
<dbReference type="PANTHER" id="PTHR21284">
    <property type="entry name" value="EG:80H7.2 PROTEIN"/>
    <property type="match status" value="1"/>
</dbReference>
<comment type="caution">
    <text evidence="2">The sequence shown here is derived from an EMBL/GenBank/DDBJ whole genome shotgun (WGS) entry which is preliminary data.</text>
</comment>
<feature type="transmembrane region" description="Helical" evidence="1">
    <location>
        <begin position="215"/>
        <end position="234"/>
    </location>
</feature>
<keyword evidence="1" id="KW-1133">Transmembrane helix</keyword>
<dbReference type="AlphaFoldDB" id="A0A2T7PFA3"/>
<dbReference type="EMBL" id="PZQS01000004">
    <property type="protein sequence ID" value="PVD32087.1"/>
    <property type="molecule type" value="Genomic_DNA"/>
</dbReference>
<feature type="transmembrane region" description="Helical" evidence="1">
    <location>
        <begin position="175"/>
        <end position="203"/>
    </location>
</feature>